<name>A0ACC1KQH7_9FUNG</name>
<reference evidence="1" key="1">
    <citation type="submission" date="2022-07" db="EMBL/GenBank/DDBJ databases">
        <title>Phylogenomic reconstructions and comparative analyses of Kickxellomycotina fungi.</title>
        <authorList>
            <person name="Reynolds N.K."/>
            <person name="Stajich J.E."/>
            <person name="Barry K."/>
            <person name="Grigoriev I.V."/>
            <person name="Crous P."/>
            <person name="Smith M.E."/>
        </authorList>
    </citation>
    <scope>NUCLEOTIDE SEQUENCE</scope>
    <source>
        <strain evidence="1">BCRC 34191</strain>
    </source>
</reference>
<keyword evidence="2" id="KW-1185">Reference proteome</keyword>
<protein>
    <submittedName>
        <fullName evidence="1">Uncharacterized protein</fullName>
    </submittedName>
</protein>
<proteinExistence type="predicted"/>
<comment type="caution">
    <text evidence="1">The sequence shown here is derived from an EMBL/GenBank/DDBJ whole genome shotgun (WGS) entry which is preliminary data.</text>
</comment>
<organism evidence="1 2">
    <name type="scientific">Coemansia linderi</name>
    <dbReference type="NCBI Taxonomy" id="2663919"/>
    <lineage>
        <taxon>Eukaryota</taxon>
        <taxon>Fungi</taxon>
        <taxon>Fungi incertae sedis</taxon>
        <taxon>Zoopagomycota</taxon>
        <taxon>Kickxellomycotina</taxon>
        <taxon>Kickxellomycetes</taxon>
        <taxon>Kickxellales</taxon>
        <taxon>Kickxellaceae</taxon>
        <taxon>Coemansia</taxon>
    </lineage>
</organism>
<gene>
    <name evidence="1" type="ORF">GGI18_000062</name>
</gene>
<dbReference type="Proteomes" id="UP001140066">
    <property type="component" value="Unassembled WGS sequence"/>
</dbReference>
<dbReference type="EMBL" id="JANBUK010000002">
    <property type="protein sequence ID" value="KAJ2792873.1"/>
    <property type="molecule type" value="Genomic_DNA"/>
</dbReference>
<accession>A0ACC1KQH7</accession>
<feature type="non-terminal residue" evidence="1">
    <location>
        <position position="1"/>
    </location>
</feature>
<evidence type="ECO:0000313" key="2">
    <source>
        <dbReference type="Proteomes" id="UP001140066"/>
    </source>
</evidence>
<evidence type="ECO:0000313" key="1">
    <source>
        <dbReference type="EMBL" id="KAJ2792873.1"/>
    </source>
</evidence>
<sequence length="236" mass="27180">PRAPLVLPQPPVTAKRVKTVSTLVPLPHALPINQQSYPLHRKLRLSGYMRRREADLQLVRTMIKKFGKDLVLVIGNWSASNVKYHEPIHGKKWRYVFQREGFEVYLINEFRTSCICPVCDKRLENFLSVPSPRVHRRKTKPTVLCHGLLRCSNQDCLQSVEKYSGSDERRLFNRNLAAVLNFRRIVDNLRKTNKIPEMFKRSAPESQPAASTSRPAAKRAGPVDKPKLIKRPRNNA</sequence>